<feature type="region of interest" description="Disordered" evidence="3">
    <location>
        <begin position="398"/>
        <end position="417"/>
    </location>
</feature>
<feature type="domain" description="Bromo" evidence="4">
    <location>
        <begin position="1"/>
        <end position="64"/>
    </location>
</feature>
<keyword evidence="1 2" id="KW-0103">Bromodomain</keyword>
<evidence type="ECO:0000256" key="3">
    <source>
        <dbReference type="SAM" id="MobiDB-lite"/>
    </source>
</evidence>
<keyword evidence="6" id="KW-1185">Reference proteome</keyword>
<name>B4JY12_DROGR</name>
<feature type="compositionally biased region" description="Polar residues" evidence="3">
    <location>
        <begin position="502"/>
        <end position="512"/>
    </location>
</feature>
<dbReference type="PhylomeDB" id="B4JY12"/>
<dbReference type="PROSITE" id="PS50014">
    <property type="entry name" value="BROMODOMAIN_2"/>
    <property type="match status" value="1"/>
</dbReference>
<sequence>MKPVDAIALNIPNYYMIISKPMDIGTMLKRVENFYYRGVDELILDFRQMLSNCYCFNNPNDLVYRHGQQLEEYFNKVLAKMPMGEEVELHNQSGTAGAGGAGGAAVAATVKQDKVEQECRQQLMNLKLHTSDQVRDVFRPKWRAVAQKVNEHQFQHIEEFHTHVQQKMEHLLCATKTIYESVLHESLDDIDEQMQQIEFGQLLNAVGNCSRRRDRCETQLSKCLDCKVSGLRKSLQNARLRHKVCAEQRDRMKEKCRRKISCNSHHSQDSQLQDEISLEERRELRAEFAMLPCRTQNEIMQLINECSSGENSLNPRQDYQWFDIMSFSSRIINLIKREMHPETKINLRHMKPDEKVILQRSLERRLENINQALGGSRRKYTRRNSDIRHPIAKRQLLYSPVGGGAGNGGGGGDGRAEGVVAKRKCRAKLKSGNSDPRGSSSSSNSSTSSSSSSRSSSSCTSPSSSSSSGSGSSSNQESSNDAQTAPHSTPHTLLPVPRITGMSPTIMNKNTS</sequence>
<dbReference type="Pfam" id="PF00439">
    <property type="entry name" value="Bromodomain"/>
    <property type="match status" value="1"/>
</dbReference>
<proteinExistence type="predicted"/>
<protein>
    <submittedName>
        <fullName evidence="5">GH14108</fullName>
    </submittedName>
</protein>
<dbReference type="eggNOG" id="KOG1474">
    <property type="taxonomic scope" value="Eukaryota"/>
</dbReference>
<evidence type="ECO:0000313" key="6">
    <source>
        <dbReference type="Proteomes" id="UP000001070"/>
    </source>
</evidence>
<evidence type="ECO:0000256" key="2">
    <source>
        <dbReference type="PROSITE-ProRule" id="PRU00035"/>
    </source>
</evidence>
<dbReference type="PANTHER" id="PTHR22880:SF225">
    <property type="entry name" value="BROMODOMAIN-CONTAINING PROTEIN BET-1-RELATED"/>
    <property type="match status" value="1"/>
</dbReference>
<accession>B4JY12</accession>
<evidence type="ECO:0000313" key="5">
    <source>
        <dbReference type="EMBL" id="EDV90574.1"/>
    </source>
</evidence>
<evidence type="ECO:0000256" key="1">
    <source>
        <dbReference type="ARBA" id="ARBA00023117"/>
    </source>
</evidence>
<feature type="compositionally biased region" description="Low complexity" evidence="3">
    <location>
        <begin position="431"/>
        <end position="480"/>
    </location>
</feature>
<gene>
    <name evidence="5" type="primary">Dgri\GH14108</name>
    <name evidence="5" type="ORF">Dgri_GH14108</name>
</gene>
<dbReference type="Proteomes" id="UP000001070">
    <property type="component" value="Unassembled WGS sequence"/>
</dbReference>
<dbReference type="GO" id="GO:0006355">
    <property type="term" value="P:regulation of DNA-templated transcription"/>
    <property type="evidence" value="ECO:0007669"/>
    <property type="project" value="TreeGrafter"/>
</dbReference>
<dbReference type="InParanoid" id="B4JY12"/>
<dbReference type="EMBL" id="CH916377">
    <property type="protein sequence ID" value="EDV90574.1"/>
    <property type="molecule type" value="Genomic_DNA"/>
</dbReference>
<dbReference type="PRINTS" id="PR00503">
    <property type="entry name" value="BROMODOMAIN"/>
</dbReference>
<dbReference type="AlphaFoldDB" id="B4JY12"/>
<dbReference type="SUPFAM" id="SSF47370">
    <property type="entry name" value="Bromodomain"/>
    <property type="match status" value="1"/>
</dbReference>
<feature type="region of interest" description="Disordered" evidence="3">
    <location>
        <begin position="427"/>
        <end position="512"/>
    </location>
</feature>
<evidence type="ECO:0000259" key="4">
    <source>
        <dbReference type="PROSITE" id="PS50014"/>
    </source>
</evidence>
<dbReference type="InterPro" id="IPR050935">
    <property type="entry name" value="Bromo_chromatin_reader"/>
</dbReference>
<dbReference type="GO" id="GO:0000785">
    <property type="term" value="C:chromatin"/>
    <property type="evidence" value="ECO:0007669"/>
    <property type="project" value="TreeGrafter"/>
</dbReference>
<dbReference type="InterPro" id="IPR001487">
    <property type="entry name" value="Bromodomain"/>
</dbReference>
<dbReference type="OrthoDB" id="6017at2759"/>
<feature type="compositionally biased region" description="Gly residues" evidence="3">
    <location>
        <begin position="401"/>
        <end position="413"/>
    </location>
</feature>
<dbReference type="GO" id="GO:0005634">
    <property type="term" value="C:nucleus"/>
    <property type="evidence" value="ECO:0007669"/>
    <property type="project" value="TreeGrafter"/>
</dbReference>
<dbReference type="InterPro" id="IPR036427">
    <property type="entry name" value="Bromodomain-like_sf"/>
</dbReference>
<organism evidence="6">
    <name type="scientific">Drosophila grimshawi</name>
    <name type="common">Hawaiian fruit fly</name>
    <name type="synonym">Idiomyia grimshawi</name>
    <dbReference type="NCBI Taxonomy" id="7222"/>
    <lineage>
        <taxon>Eukaryota</taxon>
        <taxon>Metazoa</taxon>
        <taxon>Ecdysozoa</taxon>
        <taxon>Arthropoda</taxon>
        <taxon>Hexapoda</taxon>
        <taxon>Insecta</taxon>
        <taxon>Pterygota</taxon>
        <taxon>Neoptera</taxon>
        <taxon>Endopterygota</taxon>
        <taxon>Diptera</taxon>
        <taxon>Brachycera</taxon>
        <taxon>Muscomorpha</taxon>
        <taxon>Ephydroidea</taxon>
        <taxon>Drosophilidae</taxon>
        <taxon>Drosophila</taxon>
        <taxon>Hawaiian Drosophila</taxon>
    </lineage>
</organism>
<dbReference type="GO" id="GO:0006338">
    <property type="term" value="P:chromatin remodeling"/>
    <property type="evidence" value="ECO:0007669"/>
    <property type="project" value="TreeGrafter"/>
</dbReference>
<dbReference type="HOGENOM" id="CLU_532390_0_0_1"/>
<dbReference type="Gene3D" id="1.20.920.10">
    <property type="entry name" value="Bromodomain-like"/>
    <property type="match status" value="1"/>
</dbReference>
<dbReference type="SMART" id="SM00297">
    <property type="entry name" value="BROMO"/>
    <property type="match status" value="1"/>
</dbReference>
<dbReference type="PANTHER" id="PTHR22880">
    <property type="entry name" value="FALZ-RELATED BROMODOMAIN-CONTAINING PROTEINS"/>
    <property type="match status" value="1"/>
</dbReference>
<dbReference type="KEGG" id="dgr:6569665"/>
<feature type="compositionally biased region" description="Polar residues" evidence="3">
    <location>
        <begin position="481"/>
        <end position="491"/>
    </location>
</feature>
<reference evidence="5 6" key="1">
    <citation type="journal article" date="2007" name="Nature">
        <title>Evolution of genes and genomes on the Drosophila phylogeny.</title>
        <authorList>
            <consortium name="Drosophila 12 Genomes Consortium"/>
            <person name="Clark A.G."/>
            <person name="Eisen M.B."/>
            <person name="Smith D.R."/>
            <person name="Bergman C.M."/>
            <person name="Oliver B."/>
            <person name="Markow T.A."/>
            <person name="Kaufman T.C."/>
            <person name="Kellis M."/>
            <person name="Gelbart W."/>
            <person name="Iyer V.N."/>
            <person name="Pollard D.A."/>
            <person name="Sackton T.B."/>
            <person name="Larracuente A.M."/>
            <person name="Singh N.D."/>
            <person name="Abad J.P."/>
            <person name="Abt D.N."/>
            <person name="Adryan B."/>
            <person name="Aguade M."/>
            <person name="Akashi H."/>
            <person name="Anderson W.W."/>
            <person name="Aquadro C.F."/>
            <person name="Ardell D.H."/>
            <person name="Arguello R."/>
            <person name="Artieri C.G."/>
            <person name="Barbash D.A."/>
            <person name="Barker D."/>
            <person name="Barsanti P."/>
            <person name="Batterham P."/>
            <person name="Batzoglou S."/>
            <person name="Begun D."/>
            <person name="Bhutkar A."/>
            <person name="Blanco E."/>
            <person name="Bosak S.A."/>
            <person name="Bradley R.K."/>
            <person name="Brand A.D."/>
            <person name="Brent M.R."/>
            <person name="Brooks A.N."/>
            <person name="Brown R.H."/>
            <person name="Butlin R.K."/>
            <person name="Caggese C."/>
            <person name="Calvi B.R."/>
            <person name="Bernardo de Carvalho A."/>
            <person name="Caspi A."/>
            <person name="Castrezana S."/>
            <person name="Celniker S.E."/>
            <person name="Chang J.L."/>
            <person name="Chapple C."/>
            <person name="Chatterji S."/>
            <person name="Chinwalla A."/>
            <person name="Civetta A."/>
            <person name="Clifton S.W."/>
            <person name="Comeron J.M."/>
            <person name="Costello J.C."/>
            <person name="Coyne J.A."/>
            <person name="Daub J."/>
            <person name="David R.G."/>
            <person name="Delcher A.L."/>
            <person name="Delehaunty K."/>
            <person name="Do C.B."/>
            <person name="Ebling H."/>
            <person name="Edwards K."/>
            <person name="Eickbush T."/>
            <person name="Evans J.D."/>
            <person name="Filipski A."/>
            <person name="Findeiss S."/>
            <person name="Freyhult E."/>
            <person name="Fulton L."/>
            <person name="Fulton R."/>
            <person name="Garcia A.C."/>
            <person name="Gardiner A."/>
            <person name="Garfield D.A."/>
            <person name="Garvin B.E."/>
            <person name="Gibson G."/>
            <person name="Gilbert D."/>
            <person name="Gnerre S."/>
            <person name="Godfrey J."/>
            <person name="Good R."/>
            <person name="Gotea V."/>
            <person name="Gravely B."/>
            <person name="Greenberg A.J."/>
            <person name="Griffiths-Jones S."/>
            <person name="Gross S."/>
            <person name="Guigo R."/>
            <person name="Gustafson E.A."/>
            <person name="Haerty W."/>
            <person name="Hahn M.W."/>
            <person name="Halligan D.L."/>
            <person name="Halpern A.L."/>
            <person name="Halter G.M."/>
            <person name="Han M.V."/>
            <person name="Heger A."/>
            <person name="Hillier L."/>
            <person name="Hinrichs A.S."/>
            <person name="Holmes I."/>
            <person name="Hoskins R.A."/>
            <person name="Hubisz M.J."/>
            <person name="Hultmark D."/>
            <person name="Huntley M.A."/>
            <person name="Jaffe D.B."/>
            <person name="Jagadeeshan S."/>
            <person name="Jeck W.R."/>
            <person name="Johnson J."/>
            <person name="Jones C.D."/>
            <person name="Jordan W.C."/>
            <person name="Karpen G.H."/>
            <person name="Kataoka E."/>
            <person name="Keightley P.D."/>
            <person name="Kheradpour P."/>
            <person name="Kirkness E.F."/>
            <person name="Koerich L.B."/>
            <person name="Kristiansen K."/>
            <person name="Kudrna D."/>
            <person name="Kulathinal R.J."/>
            <person name="Kumar S."/>
            <person name="Kwok R."/>
            <person name="Lander E."/>
            <person name="Langley C.H."/>
            <person name="Lapoint R."/>
            <person name="Lazzaro B.P."/>
            <person name="Lee S.J."/>
            <person name="Levesque L."/>
            <person name="Li R."/>
            <person name="Lin C.F."/>
            <person name="Lin M.F."/>
            <person name="Lindblad-Toh K."/>
            <person name="Llopart A."/>
            <person name="Long M."/>
            <person name="Low L."/>
            <person name="Lozovsky E."/>
            <person name="Lu J."/>
            <person name="Luo M."/>
            <person name="Machado C.A."/>
            <person name="Makalowski W."/>
            <person name="Marzo M."/>
            <person name="Matsuda M."/>
            <person name="Matzkin L."/>
            <person name="McAllister B."/>
            <person name="McBride C.S."/>
            <person name="McKernan B."/>
            <person name="McKernan K."/>
            <person name="Mendez-Lago M."/>
            <person name="Minx P."/>
            <person name="Mollenhauer M.U."/>
            <person name="Montooth K."/>
            <person name="Mount S.M."/>
            <person name="Mu X."/>
            <person name="Myers E."/>
            <person name="Negre B."/>
            <person name="Newfeld S."/>
            <person name="Nielsen R."/>
            <person name="Noor M.A."/>
            <person name="O'Grady P."/>
            <person name="Pachter L."/>
            <person name="Papaceit M."/>
            <person name="Parisi M.J."/>
            <person name="Parisi M."/>
            <person name="Parts L."/>
            <person name="Pedersen J.S."/>
            <person name="Pesole G."/>
            <person name="Phillippy A.M."/>
            <person name="Ponting C.P."/>
            <person name="Pop M."/>
            <person name="Porcelli D."/>
            <person name="Powell J.R."/>
            <person name="Prohaska S."/>
            <person name="Pruitt K."/>
            <person name="Puig M."/>
            <person name="Quesneville H."/>
            <person name="Ram K.R."/>
            <person name="Rand D."/>
            <person name="Rasmussen M.D."/>
            <person name="Reed L.K."/>
            <person name="Reenan R."/>
            <person name="Reily A."/>
            <person name="Remington K.A."/>
            <person name="Rieger T.T."/>
            <person name="Ritchie M.G."/>
            <person name="Robin C."/>
            <person name="Rogers Y.H."/>
            <person name="Rohde C."/>
            <person name="Rozas J."/>
            <person name="Rubenfield M.J."/>
            <person name="Ruiz A."/>
            <person name="Russo S."/>
            <person name="Salzberg S.L."/>
            <person name="Sanchez-Gracia A."/>
            <person name="Saranga D.J."/>
            <person name="Sato H."/>
            <person name="Schaeffer S.W."/>
            <person name="Schatz M.C."/>
            <person name="Schlenke T."/>
            <person name="Schwartz R."/>
            <person name="Segarra C."/>
            <person name="Singh R.S."/>
            <person name="Sirot L."/>
            <person name="Sirota M."/>
            <person name="Sisneros N.B."/>
            <person name="Smith C.D."/>
            <person name="Smith T.F."/>
            <person name="Spieth J."/>
            <person name="Stage D.E."/>
            <person name="Stark A."/>
            <person name="Stephan W."/>
            <person name="Strausberg R.L."/>
            <person name="Strempel S."/>
            <person name="Sturgill D."/>
            <person name="Sutton G."/>
            <person name="Sutton G.G."/>
            <person name="Tao W."/>
            <person name="Teichmann S."/>
            <person name="Tobari Y.N."/>
            <person name="Tomimura Y."/>
            <person name="Tsolas J.M."/>
            <person name="Valente V.L."/>
            <person name="Venter E."/>
            <person name="Venter J.C."/>
            <person name="Vicario S."/>
            <person name="Vieira F.G."/>
            <person name="Vilella A.J."/>
            <person name="Villasante A."/>
            <person name="Walenz B."/>
            <person name="Wang J."/>
            <person name="Wasserman M."/>
            <person name="Watts T."/>
            <person name="Wilson D."/>
            <person name="Wilson R.K."/>
            <person name="Wing R.A."/>
            <person name="Wolfner M.F."/>
            <person name="Wong A."/>
            <person name="Wong G.K."/>
            <person name="Wu C.I."/>
            <person name="Wu G."/>
            <person name="Yamamoto D."/>
            <person name="Yang H.P."/>
            <person name="Yang S.P."/>
            <person name="Yorke J.A."/>
            <person name="Yoshida K."/>
            <person name="Zdobnov E."/>
            <person name="Zhang P."/>
            <person name="Zhang Y."/>
            <person name="Zimin A.V."/>
            <person name="Baldwin J."/>
            <person name="Abdouelleil A."/>
            <person name="Abdulkadir J."/>
            <person name="Abebe A."/>
            <person name="Abera B."/>
            <person name="Abreu J."/>
            <person name="Acer S.C."/>
            <person name="Aftuck L."/>
            <person name="Alexander A."/>
            <person name="An P."/>
            <person name="Anderson E."/>
            <person name="Anderson S."/>
            <person name="Arachi H."/>
            <person name="Azer M."/>
            <person name="Bachantsang P."/>
            <person name="Barry A."/>
            <person name="Bayul T."/>
            <person name="Berlin A."/>
            <person name="Bessette D."/>
            <person name="Bloom T."/>
            <person name="Blye J."/>
            <person name="Boguslavskiy L."/>
            <person name="Bonnet C."/>
            <person name="Boukhgalter B."/>
            <person name="Bourzgui I."/>
            <person name="Brown A."/>
            <person name="Cahill P."/>
            <person name="Channer S."/>
            <person name="Cheshatsang Y."/>
            <person name="Chuda L."/>
            <person name="Citroen M."/>
            <person name="Collymore A."/>
            <person name="Cooke P."/>
            <person name="Costello M."/>
            <person name="D'Aco K."/>
            <person name="Daza R."/>
            <person name="De Haan G."/>
            <person name="DeGray S."/>
            <person name="DeMaso C."/>
            <person name="Dhargay N."/>
            <person name="Dooley K."/>
            <person name="Dooley E."/>
            <person name="Doricent M."/>
            <person name="Dorje P."/>
            <person name="Dorjee K."/>
            <person name="Dupes A."/>
            <person name="Elong R."/>
            <person name="Falk J."/>
            <person name="Farina A."/>
            <person name="Faro S."/>
            <person name="Ferguson D."/>
            <person name="Fisher S."/>
            <person name="Foley C.D."/>
            <person name="Franke A."/>
            <person name="Friedrich D."/>
            <person name="Gadbois L."/>
            <person name="Gearin G."/>
            <person name="Gearin C.R."/>
            <person name="Giannoukos G."/>
            <person name="Goode T."/>
            <person name="Graham J."/>
            <person name="Grandbois E."/>
            <person name="Grewal S."/>
            <person name="Gyaltsen K."/>
            <person name="Hafez N."/>
            <person name="Hagos B."/>
            <person name="Hall J."/>
            <person name="Henson C."/>
            <person name="Hollinger A."/>
            <person name="Honan T."/>
            <person name="Huard M.D."/>
            <person name="Hughes L."/>
            <person name="Hurhula B."/>
            <person name="Husby M.E."/>
            <person name="Kamat A."/>
            <person name="Kanga B."/>
            <person name="Kashin S."/>
            <person name="Khazanovich D."/>
            <person name="Kisner P."/>
            <person name="Lance K."/>
            <person name="Lara M."/>
            <person name="Lee W."/>
            <person name="Lennon N."/>
            <person name="Letendre F."/>
            <person name="LeVine R."/>
            <person name="Lipovsky A."/>
            <person name="Liu X."/>
            <person name="Liu J."/>
            <person name="Liu S."/>
            <person name="Lokyitsang T."/>
            <person name="Lokyitsang Y."/>
            <person name="Lubonja R."/>
            <person name="Lui A."/>
            <person name="MacDonald P."/>
            <person name="Magnisalis V."/>
            <person name="Maru K."/>
            <person name="Matthews C."/>
            <person name="McCusker W."/>
            <person name="McDonough S."/>
            <person name="Mehta T."/>
            <person name="Meldrim J."/>
            <person name="Meneus L."/>
            <person name="Mihai O."/>
            <person name="Mihalev A."/>
            <person name="Mihova T."/>
            <person name="Mittelman R."/>
            <person name="Mlenga V."/>
            <person name="Montmayeur A."/>
            <person name="Mulrain L."/>
            <person name="Navidi A."/>
            <person name="Naylor J."/>
            <person name="Negash T."/>
            <person name="Nguyen T."/>
            <person name="Nguyen N."/>
            <person name="Nicol R."/>
            <person name="Norbu C."/>
            <person name="Norbu N."/>
            <person name="Novod N."/>
            <person name="O'Neill B."/>
            <person name="Osman S."/>
            <person name="Markiewicz E."/>
            <person name="Oyono O.L."/>
            <person name="Patti C."/>
            <person name="Phunkhang P."/>
            <person name="Pierre F."/>
            <person name="Priest M."/>
            <person name="Raghuraman S."/>
            <person name="Rege F."/>
            <person name="Reyes R."/>
            <person name="Rise C."/>
            <person name="Rogov P."/>
            <person name="Ross K."/>
            <person name="Ryan E."/>
            <person name="Settipalli S."/>
            <person name="Shea T."/>
            <person name="Sherpa N."/>
            <person name="Shi L."/>
            <person name="Shih D."/>
            <person name="Sparrow T."/>
            <person name="Spaulding J."/>
            <person name="Stalker J."/>
            <person name="Stange-Thomann N."/>
            <person name="Stavropoulos S."/>
            <person name="Stone C."/>
            <person name="Strader C."/>
            <person name="Tesfaye S."/>
            <person name="Thomson T."/>
            <person name="Thoulutsang Y."/>
            <person name="Thoulutsang D."/>
            <person name="Topham K."/>
            <person name="Topping I."/>
            <person name="Tsamla T."/>
            <person name="Vassiliev H."/>
            <person name="Vo A."/>
            <person name="Wangchuk T."/>
            <person name="Wangdi T."/>
            <person name="Weiand M."/>
            <person name="Wilkinson J."/>
            <person name="Wilson A."/>
            <person name="Yadav S."/>
            <person name="Young G."/>
            <person name="Yu Q."/>
            <person name="Zembek L."/>
            <person name="Zhong D."/>
            <person name="Zimmer A."/>
            <person name="Zwirko Z."/>
            <person name="Jaffe D.B."/>
            <person name="Alvarez P."/>
            <person name="Brockman W."/>
            <person name="Butler J."/>
            <person name="Chin C."/>
            <person name="Gnerre S."/>
            <person name="Grabherr M."/>
            <person name="Kleber M."/>
            <person name="Mauceli E."/>
            <person name="MacCallum I."/>
        </authorList>
    </citation>
    <scope>NUCLEOTIDE SEQUENCE [LARGE SCALE GENOMIC DNA]</scope>
    <source>
        <strain evidence="6">Tucson 15287-2541.00</strain>
    </source>
</reference>